<protein>
    <recommendedName>
        <fullName evidence="3">F-box domain-containing protein</fullName>
    </recommendedName>
</protein>
<sequence>MVRPFPNEIWLDIFHGLAKEGEYDALERCRVVCREFEPMAEECLTWYMAFKNVEEVGRIKVGISGGRLRRWSGPERVYIEGGNLYDGRRPIPHLATFASKFVGRWPRVKKLWIEYAMWRAQDLDLDAVVRDLAAFAITHLCLRVVTFPSILTLGRLLCALPRLKTLTLYGVQFTQHPLDVGAISRFHLLPHTQLETLYLDHGHDDTELRPSFVELVDLMAAVSNRRCLVPPPSFAQASPWNTVRRLVLGRITFPSVTTFARLLCALPSLEALRSYDSFAFVKHGFDLRSLPVHPGLPLHLADVALGHNYPLHSDPYSVADLFDLFIATGLSENLQRIGLCLSLSPRVTRACDAALSKLVKHSQSLQHLSFQSYPRSSVSNTVESHADQNAAPYFDVSSNACLERLDLTVGVDHEDISHLCAPAVEVLSQVTSAHISHIEVDFWPRYDPGARLNVDLGKLMVGLPQLDVVLSRPIFNNLADVIVDIRTLDRGNVRDAESAHDLRLCLPTLNARGILGLKLNDVDLSRSGLHWDRETKEWRCHKIERISAQDAVVTHTGADADDNRRTNNTTTITIPHDDSDLVPATSQPVWVPPAVYADAKTPFLGISTDARVPADSACDDEFVLPNATASLGPSVDKFAFDDQGPPILSPNPSRTGTRHVSSAARTASTATIVLSLSNLLRVRDIDSSAWWYLQDM</sequence>
<proteinExistence type="predicted"/>
<comment type="caution">
    <text evidence="1">The sequence shown here is derived from an EMBL/GenBank/DDBJ whole genome shotgun (WGS) entry which is preliminary data.</text>
</comment>
<name>A0A8H7NTF5_9APHY</name>
<reference evidence="1" key="2">
    <citation type="journal article" name="Front. Microbiol.">
        <title>Degradative Capacity of Two Strains of Rhodonia placenta: From Phenotype to Genotype.</title>
        <authorList>
            <person name="Kolle M."/>
            <person name="Horta M.A.C."/>
            <person name="Nowrousian M."/>
            <person name="Ohm R.A."/>
            <person name="Benz J.P."/>
            <person name="Pilgard A."/>
        </authorList>
    </citation>
    <scope>NUCLEOTIDE SEQUENCE</scope>
    <source>
        <strain evidence="1">FPRL280</strain>
    </source>
</reference>
<accession>A0A8H7NTF5</accession>
<evidence type="ECO:0008006" key="3">
    <source>
        <dbReference type="Google" id="ProtNLM"/>
    </source>
</evidence>
<reference evidence="1" key="1">
    <citation type="submission" date="2020-11" db="EMBL/GenBank/DDBJ databases">
        <authorList>
            <person name="Koelle M."/>
            <person name="Horta M.A.C."/>
            <person name="Nowrousian M."/>
            <person name="Ohm R.A."/>
            <person name="Benz P."/>
            <person name="Pilgard A."/>
        </authorList>
    </citation>
    <scope>NUCLEOTIDE SEQUENCE</scope>
    <source>
        <strain evidence="1">FPRL280</strain>
    </source>
</reference>
<evidence type="ECO:0000313" key="1">
    <source>
        <dbReference type="EMBL" id="KAF9802495.1"/>
    </source>
</evidence>
<dbReference type="InterPro" id="IPR032675">
    <property type="entry name" value="LRR_dom_sf"/>
</dbReference>
<gene>
    <name evidence="1" type="ORF">IEO21_09884</name>
</gene>
<dbReference type="SUPFAM" id="SSF52047">
    <property type="entry name" value="RNI-like"/>
    <property type="match status" value="1"/>
</dbReference>
<dbReference type="Gene3D" id="3.80.10.10">
    <property type="entry name" value="Ribonuclease Inhibitor"/>
    <property type="match status" value="1"/>
</dbReference>
<dbReference type="Proteomes" id="UP000639403">
    <property type="component" value="Unassembled WGS sequence"/>
</dbReference>
<dbReference type="AlphaFoldDB" id="A0A8H7NTF5"/>
<dbReference type="EMBL" id="JADOXO010000575">
    <property type="protein sequence ID" value="KAF9802495.1"/>
    <property type="molecule type" value="Genomic_DNA"/>
</dbReference>
<organism evidence="1 2">
    <name type="scientific">Rhodonia placenta</name>
    <dbReference type="NCBI Taxonomy" id="104341"/>
    <lineage>
        <taxon>Eukaryota</taxon>
        <taxon>Fungi</taxon>
        <taxon>Dikarya</taxon>
        <taxon>Basidiomycota</taxon>
        <taxon>Agaricomycotina</taxon>
        <taxon>Agaricomycetes</taxon>
        <taxon>Polyporales</taxon>
        <taxon>Adustoporiaceae</taxon>
        <taxon>Rhodonia</taxon>
    </lineage>
</organism>
<evidence type="ECO:0000313" key="2">
    <source>
        <dbReference type="Proteomes" id="UP000639403"/>
    </source>
</evidence>